<evidence type="ECO:0000256" key="1">
    <source>
        <dbReference type="ARBA" id="ARBA00006484"/>
    </source>
</evidence>
<keyword evidence="3" id="KW-0560">Oxidoreductase</keyword>
<dbReference type="FunFam" id="3.40.50.720:FF:000084">
    <property type="entry name" value="Short-chain dehydrogenase reductase"/>
    <property type="match status" value="1"/>
</dbReference>
<keyword evidence="5" id="KW-1185">Reference proteome</keyword>
<proteinExistence type="inferred from homology"/>
<dbReference type="OrthoDB" id="294295at2759"/>
<dbReference type="PRINTS" id="PR00081">
    <property type="entry name" value="GDHRDH"/>
</dbReference>
<dbReference type="PROSITE" id="PS00061">
    <property type="entry name" value="ADH_SHORT"/>
    <property type="match status" value="1"/>
</dbReference>
<evidence type="ECO:0000256" key="2">
    <source>
        <dbReference type="ARBA" id="ARBA00022857"/>
    </source>
</evidence>
<dbReference type="PANTHER" id="PTHR48107:SF7">
    <property type="entry name" value="RE15974P"/>
    <property type="match status" value="1"/>
</dbReference>
<gene>
    <name evidence="4" type="ORF">BG015_001954</name>
</gene>
<dbReference type="EMBL" id="JAAAUQ010001372">
    <property type="protein sequence ID" value="KAF9139632.1"/>
    <property type="molecule type" value="Genomic_DNA"/>
</dbReference>
<dbReference type="Proteomes" id="UP000748756">
    <property type="component" value="Unassembled WGS sequence"/>
</dbReference>
<accession>A0A9P5RRU8</accession>
<evidence type="ECO:0000256" key="3">
    <source>
        <dbReference type="ARBA" id="ARBA00023002"/>
    </source>
</evidence>
<organism evidence="4 5">
    <name type="scientific">Linnemannia schmuckeri</name>
    <dbReference type="NCBI Taxonomy" id="64567"/>
    <lineage>
        <taxon>Eukaryota</taxon>
        <taxon>Fungi</taxon>
        <taxon>Fungi incertae sedis</taxon>
        <taxon>Mucoromycota</taxon>
        <taxon>Mortierellomycotina</taxon>
        <taxon>Mortierellomycetes</taxon>
        <taxon>Mortierellales</taxon>
        <taxon>Mortierellaceae</taxon>
        <taxon>Linnemannia</taxon>
    </lineage>
</organism>
<dbReference type="AlphaFoldDB" id="A0A9P5RRU8"/>
<protein>
    <recommendedName>
        <fullName evidence="6">NAD(P)-binding protein</fullName>
    </recommendedName>
</protein>
<dbReference type="InterPro" id="IPR036291">
    <property type="entry name" value="NAD(P)-bd_dom_sf"/>
</dbReference>
<name>A0A9P5RRU8_9FUNG</name>
<comment type="caution">
    <text evidence="4">The sequence shown here is derived from an EMBL/GenBank/DDBJ whole genome shotgun (WGS) entry which is preliminary data.</text>
</comment>
<comment type="similarity">
    <text evidence="1">Belongs to the short-chain dehydrogenases/reductases (SDR) family.</text>
</comment>
<evidence type="ECO:0000313" key="4">
    <source>
        <dbReference type="EMBL" id="KAF9139632.1"/>
    </source>
</evidence>
<dbReference type="InterPro" id="IPR020904">
    <property type="entry name" value="Sc_DH/Rdtase_CS"/>
</dbReference>
<evidence type="ECO:0000313" key="5">
    <source>
        <dbReference type="Proteomes" id="UP000748756"/>
    </source>
</evidence>
<dbReference type="PANTHER" id="PTHR48107">
    <property type="entry name" value="NADPH-DEPENDENT ALDEHYDE REDUCTASE-LIKE PROTEIN, CHLOROPLASTIC-RELATED"/>
    <property type="match status" value="1"/>
</dbReference>
<evidence type="ECO:0008006" key="6">
    <source>
        <dbReference type="Google" id="ProtNLM"/>
    </source>
</evidence>
<reference evidence="4" key="1">
    <citation type="journal article" date="2020" name="Fungal Divers.">
        <title>Resolving the Mortierellaceae phylogeny through synthesis of multi-gene phylogenetics and phylogenomics.</title>
        <authorList>
            <person name="Vandepol N."/>
            <person name="Liber J."/>
            <person name="Desiro A."/>
            <person name="Na H."/>
            <person name="Kennedy M."/>
            <person name="Barry K."/>
            <person name="Grigoriev I.V."/>
            <person name="Miller A.N."/>
            <person name="O'Donnell K."/>
            <person name="Stajich J.E."/>
            <person name="Bonito G."/>
        </authorList>
    </citation>
    <scope>NUCLEOTIDE SEQUENCE</scope>
    <source>
        <strain evidence="4">NRRL 6426</strain>
    </source>
</reference>
<dbReference type="GO" id="GO:0016614">
    <property type="term" value="F:oxidoreductase activity, acting on CH-OH group of donors"/>
    <property type="evidence" value="ECO:0007669"/>
    <property type="project" value="UniProtKB-ARBA"/>
</dbReference>
<dbReference type="SUPFAM" id="SSF51735">
    <property type="entry name" value="NAD(P)-binding Rossmann-fold domains"/>
    <property type="match status" value="1"/>
</dbReference>
<keyword evidence="2" id="KW-0521">NADP</keyword>
<sequence>MTSTRRVAIVTGSSRGIGRDIALRLAQDGFHVVVNYQSSASRAQEVVSEIEALPATHIAGKPQDRIRAIAFKADIGRLDEGQKLLDETIAVFGRLDIVVLNAAWMVAQSIRELTEDSYLEAFNTNVKGPLFFFKSAQPYLAQAHEDQKHLVPVQEGGSPAGGSRIVTISTCLTTLSMVREDHLTYCATKGALEQITRVLAKDKAFGGKGITINTIAPGAIDTEGFRRGKDEALIDYFRAAHPEGRLGLPDDISGVVSFLASGNSKWVNGQTIRVNGALGV</sequence>
<dbReference type="Gene3D" id="3.40.50.720">
    <property type="entry name" value="NAD(P)-binding Rossmann-like Domain"/>
    <property type="match status" value="1"/>
</dbReference>
<dbReference type="InterPro" id="IPR002347">
    <property type="entry name" value="SDR_fam"/>
</dbReference>
<dbReference type="Pfam" id="PF13561">
    <property type="entry name" value="adh_short_C2"/>
    <property type="match status" value="1"/>
</dbReference>